<gene>
    <name evidence="2" type="ORF">ATB98_24165</name>
</gene>
<dbReference type="AlphaFoldDB" id="A0A178YLS7"/>
<organism evidence="2 3">
    <name type="scientific">Sinorhizobium saheli</name>
    <dbReference type="NCBI Taxonomy" id="36856"/>
    <lineage>
        <taxon>Bacteria</taxon>
        <taxon>Pseudomonadati</taxon>
        <taxon>Pseudomonadota</taxon>
        <taxon>Alphaproteobacteria</taxon>
        <taxon>Hyphomicrobiales</taxon>
        <taxon>Rhizobiaceae</taxon>
        <taxon>Sinorhizobium/Ensifer group</taxon>
        <taxon>Sinorhizobium</taxon>
    </lineage>
</organism>
<comment type="caution">
    <text evidence="2">The sequence shown here is derived from an EMBL/GenBank/DDBJ whole genome shotgun (WGS) entry which is preliminary data.</text>
</comment>
<dbReference type="Proteomes" id="UP000078507">
    <property type="component" value="Unassembled WGS sequence"/>
</dbReference>
<evidence type="ECO:0000313" key="3">
    <source>
        <dbReference type="Proteomes" id="UP000078507"/>
    </source>
</evidence>
<dbReference type="EMBL" id="LNQB01000061">
    <property type="protein sequence ID" value="OAP48448.1"/>
    <property type="molecule type" value="Genomic_DNA"/>
</dbReference>
<name>A0A178YLS7_SINSA</name>
<dbReference type="STRING" id="36856.ATB98_24165"/>
<reference evidence="2 3" key="1">
    <citation type="submission" date="2015-11" db="EMBL/GenBank/DDBJ databases">
        <title>Ensifer anhuiense sp. nov., an effective nitrogen fixation bacterium with Glycine soja.</title>
        <authorList>
            <person name="Yan H."/>
            <person name="Chen W."/>
        </authorList>
    </citation>
    <scope>NUCLEOTIDE SEQUENCE [LARGE SCALE GENOMIC DNA]</scope>
    <source>
        <strain evidence="2 3">LMG 7837</strain>
    </source>
</reference>
<evidence type="ECO:0000313" key="2">
    <source>
        <dbReference type="EMBL" id="OAP48448.1"/>
    </source>
</evidence>
<accession>A0A178YLS7</accession>
<feature type="region of interest" description="Disordered" evidence="1">
    <location>
        <begin position="108"/>
        <end position="140"/>
    </location>
</feature>
<sequence>MGVRMPRFLPAKDLHEDSITFSPSEQYTKVLFEPFIGISPRRYRDIFEKRKRKGFDGKAIQRAERKPVPRIEDRSPSYIANEEPAISLVVENILSLSKASVLVVPAAVKTPSRRGRKPKDQPPTSIHKPKMWKSSPSNLQRLWPLC</sequence>
<dbReference type="RefSeq" id="WP_066870607.1">
    <property type="nucleotide sequence ID" value="NZ_LNQB01000061.1"/>
</dbReference>
<evidence type="ECO:0000256" key="1">
    <source>
        <dbReference type="SAM" id="MobiDB-lite"/>
    </source>
</evidence>
<proteinExistence type="predicted"/>
<protein>
    <submittedName>
        <fullName evidence="2">Uncharacterized protein</fullName>
    </submittedName>
</protein>
<keyword evidence="3" id="KW-1185">Reference proteome</keyword>